<dbReference type="RefSeq" id="WP_249479772.1">
    <property type="nucleotide sequence ID" value="NZ_CP097218.1"/>
</dbReference>
<accession>A0ABY4N8M9</accession>
<sequence>MNPSTPGGASLRDPLTMGRAARAAPSIFSPAGAPRLEEDRLTVDIPAVLKKKVKLEAVRRDSTVKTLVIAALERELTSNEEAEKDTARDSADR</sequence>
<evidence type="ECO:0000256" key="1">
    <source>
        <dbReference type="SAM" id="MobiDB-lite"/>
    </source>
</evidence>
<feature type="region of interest" description="Disordered" evidence="1">
    <location>
        <begin position="1"/>
        <end position="23"/>
    </location>
</feature>
<evidence type="ECO:0000313" key="2">
    <source>
        <dbReference type="EMBL" id="UQN30451.1"/>
    </source>
</evidence>
<dbReference type="EMBL" id="CP097218">
    <property type="protein sequence ID" value="UQN30451.1"/>
    <property type="molecule type" value="Genomic_DNA"/>
</dbReference>
<evidence type="ECO:0008006" key="4">
    <source>
        <dbReference type="Google" id="ProtNLM"/>
    </source>
</evidence>
<gene>
    <name evidence="2" type="ORF">M4486_03670</name>
</gene>
<reference evidence="2" key="1">
    <citation type="submission" date="2022-05" db="EMBL/GenBank/DDBJ databases">
        <title>Genomic analysis of Brachybacterium sp. CBA3104.</title>
        <authorList>
            <person name="Roh S.W."/>
            <person name="Kim Y.B."/>
            <person name="Kim Y."/>
        </authorList>
    </citation>
    <scope>NUCLEOTIDE SEQUENCE</scope>
    <source>
        <strain evidence="2">CBA3104</strain>
    </source>
</reference>
<proteinExistence type="predicted"/>
<keyword evidence="3" id="KW-1185">Reference proteome</keyword>
<name>A0ABY4N8M9_9MICO</name>
<dbReference type="Proteomes" id="UP001055868">
    <property type="component" value="Chromosome"/>
</dbReference>
<evidence type="ECO:0000313" key="3">
    <source>
        <dbReference type="Proteomes" id="UP001055868"/>
    </source>
</evidence>
<organism evidence="2 3">
    <name type="scientific">Brachybacterium kimchii</name>
    <dbReference type="NCBI Taxonomy" id="2942909"/>
    <lineage>
        <taxon>Bacteria</taxon>
        <taxon>Bacillati</taxon>
        <taxon>Actinomycetota</taxon>
        <taxon>Actinomycetes</taxon>
        <taxon>Micrococcales</taxon>
        <taxon>Dermabacteraceae</taxon>
        <taxon>Brachybacterium</taxon>
    </lineage>
</organism>
<protein>
    <recommendedName>
        <fullName evidence="4">CopG family transcriptional regulator</fullName>
    </recommendedName>
</protein>